<keyword evidence="2" id="KW-0472">Membrane</keyword>
<name>A0A8S5QXN4_9CAUD</name>
<keyword evidence="2" id="KW-0812">Transmembrane</keyword>
<dbReference type="EMBL" id="BK015755">
    <property type="protein sequence ID" value="DAE23561.1"/>
    <property type="molecule type" value="Genomic_DNA"/>
</dbReference>
<organism evidence="3">
    <name type="scientific">Myoviridae sp. ctyWv1</name>
    <dbReference type="NCBI Taxonomy" id="2826718"/>
    <lineage>
        <taxon>Viruses</taxon>
        <taxon>Duplodnaviria</taxon>
        <taxon>Heunggongvirae</taxon>
        <taxon>Uroviricota</taxon>
        <taxon>Caudoviricetes</taxon>
    </lineage>
</organism>
<feature type="transmembrane region" description="Helical" evidence="2">
    <location>
        <begin position="30"/>
        <end position="52"/>
    </location>
</feature>
<keyword evidence="2" id="KW-1133">Transmembrane helix</keyword>
<evidence type="ECO:0000313" key="3">
    <source>
        <dbReference type="EMBL" id="DAE23561.1"/>
    </source>
</evidence>
<evidence type="ECO:0000256" key="2">
    <source>
        <dbReference type="SAM" id="Phobius"/>
    </source>
</evidence>
<feature type="coiled-coil region" evidence="1">
    <location>
        <begin position="1"/>
        <end position="28"/>
    </location>
</feature>
<keyword evidence="1" id="KW-0175">Coiled coil</keyword>
<proteinExistence type="predicted"/>
<sequence>MRKLKRRVEELEAEVEQLKKRTEKSKVLEIIELTALIFEIAASATAIIAIFLG</sequence>
<protein>
    <submittedName>
        <fullName evidence="3">Uncharacterized protein</fullName>
    </submittedName>
</protein>
<accession>A0A8S5QXN4</accession>
<evidence type="ECO:0000256" key="1">
    <source>
        <dbReference type="SAM" id="Coils"/>
    </source>
</evidence>
<reference evidence="3" key="1">
    <citation type="journal article" date="2021" name="Proc. Natl. Acad. Sci. U.S.A.">
        <title>A Catalog of Tens of Thousands of Viruses from Human Metagenomes Reveals Hidden Associations with Chronic Diseases.</title>
        <authorList>
            <person name="Tisza M.J."/>
            <person name="Buck C.B."/>
        </authorList>
    </citation>
    <scope>NUCLEOTIDE SEQUENCE</scope>
    <source>
        <strain evidence="3">CtyWv1</strain>
    </source>
</reference>